<reference evidence="2" key="1">
    <citation type="submission" date="2021-10" db="EMBL/GenBank/DDBJ databases">
        <title>Melipona bicolor Genome sequencing and assembly.</title>
        <authorList>
            <person name="Araujo N.S."/>
            <person name="Arias M.C."/>
        </authorList>
    </citation>
    <scope>NUCLEOTIDE SEQUENCE</scope>
    <source>
        <strain evidence="2">USP_2M_L1-L4_2017</strain>
        <tissue evidence="2">Whole body</tissue>
    </source>
</reference>
<feature type="compositionally biased region" description="Polar residues" evidence="1">
    <location>
        <begin position="28"/>
        <end position="60"/>
    </location>
</feature>
<feature type="compositionally biased region" description="Polar residues" evidence="1">
    <location>
        <begin position="1"/>
        <end position="16"/>
    </location>
</feature>
<feature type="region of interest" description="Disordered" evidence="1">
    <location>
        <begin position="1"/>
        <end position="67"/>
    </location>
</feature>
<evidence type="ECO:0000313" key="3">
    <source>
        <dbReference type="Proteomes" id="UP001177670"/>
    </source>
</evidence>
<dbReference type="Proteomes" id="UP001177670">
    <property type="component" value="Unassembled WGS sequence"/>
</dbReference>
<dbReference type="EMBL" id="JAHYIQ010000019">
    <property type="protein sequence ID" value="KAK1124102.1"/>
    <property type="molecule type" value="Genomic_DNA"/>
</dbReference>
<evidence type="ECO:0000256" key="1">
    <source>
        <dbReference type="SAM" id="MobiDB-lite"/>
    </source>
</evidence>
<dbReference type="AlphaFoldDB" id="A0AA40FSC3"/>
<protein>
    <submittedName>
        <fullName evidence="2">Uncharacterized protein</fullName>
    </submittedName>
</protein>
<organism evidence="2 3">
    <name type="scientific">Melipona bicolor</name>
    <dbReference type="NCBI Taxonomy" id="60889"/>
    <lineage>
        <taxon>Eukaryota</taxon>
        <taxon>Metazoa</taxon>
        <taxon>Ecdysozoa</taxon>
        <taxon>Arthropoda</taxon>
        <taxon>Hexapoda</taxon>
        <taxon>Insecta</taxon>
        <taxon>Pterygota</taxon>
        <taxon>Neoptera</taxon>
        <taxon>Endopterygota</taxon>
        <taxon>Hymenoptera</taxon>
        <taxon>Apocrita</taxon>
        <taxon>Aculeata</taxon>
        <taxon>Apoidea</taxon>
        <taxon>Anthophila</taxon>
        <taxon>Apidae</taxon>
        <taxon>Melipona</taxon>
    </lineage>
</organism>
<gene>
    <name evidence="2" type="ORF">K0M31_007125</name>
</gene>
<accession>A0AA40FSC3</accession>
<evidence type="ECO:0000313" key="2">
    <source>
        <dbReference type="EMBL" id="KAK1124102.1"/>
    </source>
</evidence>
<proteinExistence type="predicted"/>
<name>A0AA40FSC3_9HYME</name>
<keyword evidence="3" id="KW-1185">Reference proteome</keyword>
<sequence length="194" mass="21692">MGTGSPGISDSENTRAAQKISGYHSPVIAQSLQLESNSQETETRNIVSPTKNGHTPPSTESGKKEAQHAITRLTISSRFTGFEKTLEFLIVPQISVLVPNEPINSNLLSISSNSKSNLADPPSTLSNTNVNRDRITAVYLQHWSDQYFNISSERSHSPKIRIRLDNRKQHQQHFSNSTLPLYNPRRKPYKILEA</sequence>
<comment type="caution">
    <text evidence="2">The sequence shown here is derived from an EMBL/GenBank/DDBJ whole genome shotgun (WGS) entry which is preliminary data.</text>
</comment>